<sequence>MSGVIAPGAPSDVSKTSRKLQLDDFAKVRTLGTVIKLKQIDHVRHERAILGEVSGHPFITNLLASFSDRESLYLLLDYVPGGELFSYLRKFRRFDEKTARFYAAEIVLVLEYLHEQQGGVAYRDLKPENLLLDEEGHIKLVDFGFAKRLGGRDGASETYTLCGTPEYLAPEVIHNKGHTTAVDWWALGILIYEFLTGYPPFWHQNPIEIYKQWVAPQALIVEKPVIFPQEPPISPEAQDIIRSFCNADRSRRLGNVSGGAKRVKEHPFFRGVNWDDVLNRRHRGPIIPPIRFPGDAQCFDIYPEEDATRDKYTEDLVKKYDGYFQDF</sequence>
<dbReference type="EMBL" id="LCUC01000168">
    <property type="protein sequence ID" value="KKY35225.1"/>
    <property type="molecule type" value="Genomic_DNA"/>
</dbReference>
<accession>A0A0G2I5Q0</accession>
<dbReference type="Gene3D" id="3.30.200.20">
    <property type="entry name" value="Phosphorylase Kinase, domain 1"/>
    <property type="match status" value="1"/>
</dbReference>
<feature type="domain" description="AGC-kinase C-terminal" evidence="10">
    <location>
        <begin position="270"/>
        <end position="327"/>
    </location>
</feature>
<dbReference type="GO" id="GO:0005524">
    <property type="term" value="F:ATP binding"/>
    <property type="evidence" value="ECO:0007669"/>
    <property type="project" value="UniProtKB-KW"/>
</dbReference>
<evidence type="ECO:0000256" key="1">
    <source>
        <dbReference type="ARBA" id="ARBA00012444"/>
    </source>
</evidence>
<evidence type="ECO:0000256" key="3">
    <source>
        <dbReference type="ARBA" id="ARBA00022679"/>
    </source>
</evidence>
<comment type="catalytic activity">
    <reaction evidence="8">
        <text>L-seryl-[protein] + ATP = O-phospho-L-seryl-[protein] + ADP + H(+)</text>
        <dbReference type="Rhea" id="RHEA:17989"/>
        <dbReference type="Rhea" id="RHEA-COMP:9863"/>
        <dbReference type="Rhea" id="RHEA-COMP:11604"/>
        <dbReference type="ChEBI" id="CHEBI:15378"/>
        <dbReference type="ChEBI" id="CHEBI:29999"/>
        <dbReference type="ChEBI" id="CHEBI:30616"/>
        <dbReference type="ChEBI" id="CHEBI:83421"/>
        <dbReference type="ChEBI" id="CHEBI:456216"/>
        <dbReference type="EC" id="2.7.11.11"/>
    </reaction>
</comment>
<evidence type="ECO:0000256" key="2">
    <source>
        <dbReference type="ARBA" id="ARBA00022527"/>
    </source>
</evidence>
<reference evidence="11 12" key="2">
    <citation type="submission" date="2015-05" db="EMBL/GenBank/DDBJ databases">
        <authorList>
            <person name="Morales-Cruz A."/>
            <person name="Amrine K.C."/>
            <person name="Cantu D."/>
        </authorList>
    </citation>
    <scope>NUCLEOTIDE SEQUENCE [LARGE SCALE GENOMIC DNA]</scope>
    <source>
        <strain evidence="11">DA912</strain>
    </source>
</reference>
<keyword evidence="2" id="KW-0723">Serine/threonine-protein kinase</keyword>
<dbReference type="GO" id="GO:0005952">
    <property type="term" value="C:cAMP-dependent protein kinase complex"/>
    <property type="evidence" value="ECO:0007669"/>
    <property type="project" value="TreeGrafter"/>
</dbReference>
<comment type="caution">
    <text evidence="11">The sequence shown here is derived from an EMBL/GenBank/DDBJ whole genome shotgun (WGS) entry which is preliminary data.</text>
</comment>
<feature type="domain" description="Protein kinase" evidence="9">
    <location>
        <begin position="1"/>
        <end position="269"/>
    </location>
</feature>
<protein>
    <recommendedName>
        <fullName evidence="1">cAMP-dependent protein kinase</fullName>
        <ecNumber evidence="1">2.7.11.11</ecNumber>
    </recommendedName>
</protein>
<evidence type="ECO:0000313" key="12">
    <source>
        <dbReference type="Proteomes" id="UP000034680"/>
    </source>
</evidence>
<dbReference type="Proteomes" id="UP000034680">
    <property type="component" value="Unassembled WGS sequence"/>
</dbReference>
<dbReference type="GO" id="GO:0004691">
    <property type="term" value="F:cAMP-dependent protein kinase activity"/>
    <property type="evidence" value="ECO:0007669"/>
    <property type="project" value="UniProtKB-EC"/>
</dbReference>
<keyword evidence="5 11" id="KW-0418">Kinase</keyword>
<dbReference type="OrthoDB" id="63267at2759"/>
<dbReference type="STRING" id="1214573.A0A0G2I5Q0"/>
<evidence type="ECO:0000256" key="5">
    <source>
        <dbReference type="ARBA" id="ARBA00022777"/>
    </source>
</evidence>
<dbReference type="Pfam" id="PF00069">
    <property type="entry name" value="Pkinase"/>
    <property type="match status" value="1"/>
</dbReference>
<dbReference type="PROSITE" id="PS00108">
    <property type="entry name" value="PROTEIN_KINASE_ST"/>
    <property type="match status" value="1"/>
</dbReference>
<keyword evidence="4" id="KW-0547">Nucleotide-binding</keyword>
<evidence type="ECO:0000256" key="6">
    <source>
        <dbReference type="ARBA" id="ARBA00022840"/>
    </source>
</evidence>
<comment type="catalytic activity">
    <reaction evidence="7">
        <text>L-threonyl-[protein] + ATP = O-phospho-L-threonyl-[protein] + ADP + H(+)</text>
        <dbReference type="Rhea" id="RHEA:46608"/>
        <dbReference type="Rhea" id="RHEA-COMP:11060"/>
        <dbReference type="Rhea" id="RHEA-COMP:11605"/>
        <dbReference type="ChEBI" id="CHEBI:15378"/>
        <dbReference type="ChEBI" id="CHEBI:30013"/>
        <dbReference type="ChEBI" id="CHEBI:30616"/>
        <dbReference type="ChEBI" id="CHEBI:61977"/>
        <dbReference type="ChEBI" id="CHEBI:456216"/>
        <dbReference type="EC" id="2.7.11.11"/>
    </reaction>
</comment>
<evidence type="ECO:0000259" key="10">
    <source>
        <dbReference type="PROSITE" id="PS51285"/>
    </source>
</evidence>
<dbReference type="PROSITE" id="PS50011">
    <property type="entry name" value="PROTEIN_KINASE_DOM"/>
    <property type="match status" value="1"/>
</dbReference>
<dbReference type="InterPro" id="IPR008271">
    <property type="entry name" value="Ser/Thr_kinase_AS"/>
</dbReference>
<dbReference type="InterPro" id="IPR011009">
    <property type="entry name" value="Kinase-like_dom_sf"/>
</dbReference>
<evidence type="ECO:0000256" key="8">
    <source>
        <dbReference type="ARBA" id="ARBA00047454"/>
    </source>
</evidence>
<evidence type="ECO:0000259" key="9">
    <source>
        <dbReference type="PROSITE" id="PS50011"/>
    </source>
</evidence>
<evidence type="ECO:0000256" key="4">
    <source>
        <dbReference type="ARBA" id="ARBA00022741"/>
    </source>
</evidence>
<gene>
    <name evidence="11" type="ORF">UCDDA912_g04770</name>
</gene>
<dbReference type="InterPro" id="IPR000961">
    <property type="entry name" value="AGC-kinase_C"/>
</dbReference>
<keyword evidence="6" id="KW-0067">ATP-binding</keyword>
<dbReference type="EC" id="2.7.11.11" evidence="1"/>
<dbReference type="PANTHER" id="PTHR24353">
    <property type="entry name" value="CYCLIC NUCLEOTIDE-DEPENDENT PROTEIN KINASE"/>
    <property type="match status" value="1"/>
</dbReference>
<dbReference type="SMART" id="SM00220">
    <property type="entry name" value="S_TKc"/>
    <property type="match status" value="1"/>
</dbReference>
<keyword evidence="3" id="KW-0808">Transferase</keyword>
<reference evidence="11 12" key="1">
    <citation type="submission" date="2015-05" db="EMBL/GenBank/DDBJ databases">
        <title>Distinctive expansion of gene families associated with plant cell wall degradation and secondary metabolism in the genomes of grapevine trunk pathogens.</title>
        <authorList>
            <person name="Lawrence D.P."/>
            <person name="Travadon R."/>
            <person name="Rolshausen P.E."/>
            <person name="Baumgartner K."/>
        </authorList>
    </citation>
    <scope>NUCLEOTIDE SEQUENCE [LARGE SCALE GENOMIC DNA]</scope>
    <source>
        <strain evidence="11">DA912</strain>
    </source>
</reference>
<proteinExistence type="predicted"/>
<evidence type="ECO:0000313" key="11">
    <source>
        <dbReference type="EMBL" id="KKY35225.1"/>
    </source>
</evidence>
<evidence type="ECO:0000256" key="7">
    <source>
        <dbReference type="ARBA" id="ARBA00047292"/>
    </source>
</evidence>
<dbReference type="Gene3D" id="1.10.510.10">
    <property type="entry name" value="Transferase(Phosphotransferase) domain 1"/>
    <property type="match status" value="1"/>
</dbReference>
<dbReference type="PROSITE" id="PS51285">
    <property type="entry name" value="AGC_KINASE_CTER"/>
    <property type="match status" value="1"/>
</dbReference>
<dbReference type="FunFam" id="1.10.510.10:FF:000005">
    <property type="entry name" value="cAMP-dependent protein kinase catalytic subunit alpha"/>
    <property type="match status" value="1"/>
</dbReference>
<keyword evidence="12" id="KW-1185">Reference proteome</keyword>
<dbReference type="InterPro" id="IPR000719">
    <property type="entry name" value="Prot_kinase_dom"/>
</dbReference>
<dbReference type="GO" id="GO:0005829">
    <property type="term" value="C:cytosol"/>
    <property type="evidence" value="ECO:0007669"/>
    <property type="project" value="TreeGrafter"/>
</dbReference>
<dbReference type="SMART" id="SM00133">
    <property type="entry name" value="S_TK_X"/>
    <property type="match status" value="1"/>
</dbReference>
<dbReference type="PANTHER" id="PTHR24353:SF37">
    <property type="entry name" value="CAMP-DEPENDENT PROTEIN KINASE CATALYTIC SUBUNIT PRKX"/>
    <property type="match status" value="1"/>
</dbReference>
<organism evidence="11 12">
    <name type="scientific">Diaporthe ampelina</name>
    <dbReference type="NCBI Taxonomy" id="1214573"/>
    <lineage>
        <taxon>Eukaryota</taxon>
        <taxon>Fungi</taxon>
        <taxon>Dikarya</taxon>
        <taxon>Ascomycota</taxon>
        <taxon>Pezizomycotina</taxon>
        <taxon>Sordariomycetes</taxon>
        <taxon>Sordariomycetidae</taxon>
        <taxon>Diaporthales</taxon>
        <taxon>Diaporthaceae</taxon>
        <taxon>Diaporthe</taxon>
    </lineage>
</organism>
<dbReference type="SUPFAM" id="SSF56112">
    <property type="entry name" value="Protein kinase-like (PK-like)"/>
    <property type="match status" value="1"/>
</dbReference>
<dbReference type="AlphaFoldDB" id="A0A0G2I5Q0"/>
<name>A0A0G2I5Q0_9PEZI</name>